<sequence>MNVQHDLQLNCHLLAKQAESKINWLLIMSTIYYEQSINVIFLQPE</sequence>
<accession>A0ABN7X4A0</accession>
<evidence type="ECO:0000313" key="2">
    <source>
        <dbReference type="Proteomes" id="UP000789901"/>
    </source>
</evidence>
<proteinExistence type="predicted"/>
<protein>
    <submittedName>
        <fullName evidence="1">29962_t:CDS:1</fullName>
    </submittedName>
</protein>
<feature type="non-terminal residue" evidence="1">
    <location>
        <position position="45"/>
    </location>
</feature>
<dbReference type="Proteomes" id="UP000789901">
    <property type="component" value="Unassembled WGS sequence"/>
</dbReference>
<reference evidence="1 2" key="1">
    <citation type="submission" date="2021-06" db="EMBL/GenBank/DDBJ databases">
        <authorList>
            <person name="Kallberg Y."/>
            <person name="Tangrot J."/>
            <person name="Rosling A."/>
        </authorList>
    </citation>
    <scope>NUCLEOTIDE SEQUENCE [LARGE SCALE GENOMIC DNA]</scope>
    <source>
        <strain evidence="1 2">120-4 pot B 10/14</strain>
    </source>
</reference>
<dbReference type="EMBL" id="CAJVQB010088154">
    <property type="protein sequence ID" value="CAG8847548.1"/>
    <property type="molecule type" value="Genomic_DNA"/>
</dbReference>
<gene>
    <name evidence="1" type="ORF">GMARGA_LOCUS38728</name>
</gene>
<name>A0ABN7X4A0_GIGMA</name>
<evidence type="ECO:0000313" key="1">
    <source>
        <dbReference type="EMBL" id="CAG8847548.1"/>
    </source>
</evidence>
<keyword evidence="2" id="KW-1185">Reference proteome</keyword>
<comment type="caution">
    <text evidence="1">The sequence shown here is derived from an EMBL/GenBank/DDBJ whole genome shotgun (WGS) entry which is preliminary data.</text>
</comment>
<organism evidence="1 2">
    <name type="scientific">Gigaspora margarita</name>
    <dbReference type="NCBI Taxonomy" id="4874"/>
    <lineage>
        <taxon>Eukaryota</taxon>
        <taxon>Fungi</taxon>
        <taxon>Fungi incertae sedis</taxon>
        <taxon>Mucoromycota</taxon>
        <taxon>Glomeromycotina</taxon>
        <taxon>Glomeromycetes</taxon>
        <taxon>Diversisporales</taxon>
        <taxon>Gigasporaceae</taxon>
        <taxon>Gigaspora</taxon>
    </lineage>
</organism>